<feature type="compositionally biased region" description="Low complexity" evidence="1">
    <location>
        <begin position="960"/>
        <end position="969"/>
    </location>
</feature>
<dbReference type="EMBL" id="CADCWG010000106">
    <property type="protein sequence ID" value="CAA9550023.1"/>
    <property type="molecule type" value="Genomic_DNA"/>
</dbReference>
<feature type="compositionally biased region" description="Basic and acidic residues" evidence="1">
    <location>
        <begin position="798"/>
        <end position="820"/>
    </location>
</feature>
<dbReference type="AlphaFoldDB" id="A0A6J4UGB6"/>
<feature type="compositionally biased region" description="Basic residues" evidence="1">
    <location>
        <begin position="71"/>
        <end position="81"/>
    </location>
</feature>
<feature type="compositionally biased region" description="Basic and acidic residues" evidence="1">
    <location>
        <begin position="616"/>
        <end position="632"/>
    </location>
</feature>
<feature type="compositionally biased region" description="Basic and acidic residues" evidence="1">
    <location>
        <begin position="122"/>
        <end position="133"/>
    </location>
</feature>
<feature type="compositionally biased region" description="Basic and acidic residues" evidence="1">
    <location>
        <begin position="43"/>
        <end position="70"/>
    </location>
</feature>
<feature type="compositionally biased region" description="Basic and acidic residues" evidence="1">
    <location>
        <begin position="646"/>
        <end position="661"/>
    </location>
</feature>
<feature type="compositionally biased region" description="Low complexity" evidence="1">
    <location>
        <begin position="782"/>
        <end position="797"/>
    </location>
</feature>
<feature type="compositionally biased region" description="Pro residues" evidence="1">
    <location>
        <begin position="226"/>
        <end position="237"/>
    </location>
</feature>
<feature type="compositionally biased region" description="Low complexity" evidence="1">
    <location>
        <begin position="1"/>
        <end position="14"/>
    </location>
</feature>
<evidence type="ECO:0000313" key="2">
    <source>
        <dbReference type="EMBL" id="CAA9550023.1"/>
    </source>
</evidence>
<feature type="compositionally biased region" description="Basic and acidic residues" evidence="1">
    <location>
        <begin position="907"/>
        <end position="921"/>
    </location>
</feature>
<accession>A0A6J4UGB6</accession>
<feature type="compositionally biased region" description="Basic and acidic residues" evidence="1">
    <location>
        <begin position="528"/>
        <end position="542"/>
    </location>
</feature>
<feature type="compositionally biased region" description="Low complexity" evidence="1">
    <location>
        <begin position="274"/>
        <end position="296"/>
    </location>
</feature>
<feature type="compositionally biased region" description="Basic and acidic residues" evidence="1">
    <location>
        <begin position="299"/>
        <end position="327"/>
    </location>
</feature>
<feature type="compositionally biased region" description="Basic and acidic residues" evidence="1">
    <location>
        <begin position="826"/>
        <end position="844"/>
    </location>
</feature>
<feature type="compositionally biased region" description="Basic and acidic residues" evidence="1">
    <location>
        <begin position="753"/>
        <end position="765"/>
    </location>
</feature>
<feature type="compositionally biased region" description="Basic residues" evidence="1">
    <location>
        <begin position="187"/>
        <end position="214"/>
    </location>
</feature>
<feature type="region of interest" description="Disordered" evidence="1">
    <location>
        <begin position="1"/>
        <end position="1023"/>
    </location>
</feature>
<feature type="non-terminal residue" evidence="2">
    <location>
        <position position="1023"/>
    </location>
</feature>
<feature type="compositionally biased region" description="Basic residues" evidence="1">
    <location>
        <begin position="28"/>
        <end position="42"/>
    </location>
</feature>
<sequence length="1023" mass="109013">PAAAPGGRSRPRAAGQDRGRRDGAGARGRARRPDRRRGPIRRRLADALRLRRLELPDRAGRRGGAEDRRGRPGRGRAGRQPRRADPAPRRRLVARRPGRRRGPGPRLLQAPRARARRRRRGADRDRRAGDRPRRAQPAAQAERADVRARPLLGQPRHRRRRGRQQLGRGPLDPLRDDRRPRPLGPGRARRGRHRRARPAAGRGARRPRRGRRRDRPPARQAARLPRPAPRPNRPRPAAPLAAGHRLLAGRVPQARRRVQPGPAPRLLGGHPRHAAAGDTRPGADPGADGAGAAPVRRPGRLDGGHPGDPRDRALGGRADGPDADRSHPLAAGLRPPARLRPGRPGGGARGRVLRRRRAGAGAQVRPARGPPRPPRRAPERAAAEVARPGPPGRRLVSPQGRAGAANERPRRRQAGTGDRGRLGPGRAPRRLRPRRRGDGRRARHDRGLLRPRLGGVPPRAAALEPEDDRRRGGDARAGTRGGRAGAPLRRGDERRARRRAPALGAQRGDLRPRALQGDAPLQGGLRPPRADEPRQGRRRPADDGAPPLRAEVPGDGAEDLPRLHPRGRAAPGGRAVQRGGGLPQALGGDDVPLLHGDQGRGPHHPWPRQRPAQRPLRADPPAERLHLRRDGGGDGPLHLLQGLQDRVPEQRRHGQAQDRVHGPAQRQARHADAVALLRTRPHRLAPLGAGRALGQPGAADPHRGAGAAGDGGPPRAAAAGVHQPHLHPTLAGARPNATGPAGDAGPGGLLPRHLRDLQLPPDRDGGGQAARGGRLRGGRRGAAGLLRAADALQGAGQRRAEGGAPERRAARAAREAGNADRRHRAELHPDAARRVPRPPAERPGRGGGRPPGVHGRRVPGQARRGGGSGDRLAGRRRAVGALPRPLPPEGPDRGRTEPGGAAGGGLRADRDRGGLLRDGRLVRLRGQPLRGLAADRRGPPLPGGGGGPGRDRGRGRRRLLPAAGGALHRPPADPHRRGAGRADRPGPRLAAARRPRGGRGPAGGRPDPRGDPPRRQQPRGPGL</sequence>
<feature type="compositionally biased region" description="Basic and acidic residues" evidence="1">
    <location>
        <begin position="970"/>
        <end position="986"/>
    </location>
</feature>
<reference evidence="2" key="1">
    <citation type="submission" date="2020-02" db="EMBL/GenBank/DDBJ databases">
        <authorList>
            <person name="Meier V. D."/>
        </authorList>
    </citation>
    <scope>NUCLEOTIDE SEQUENCE</scope>
    <source>
        <strain evidence="2">AVDCRST_MAG49</strain>
    </source>
</reference>
<feature type="compositionally biased region" description="Basic residues" evidence="1">
    <location>
        <begin position="427"/>
        <end position="444"/>
    </location>
</feature>
<feature type="compositionally biased region" description="Low complexity" evidence="1">
    <location>
        <begin position="636"/>
        <end position="645"/>
    </location>
</feature>
<evidence type="ECO:0000256" key="1">
    <source>
        <dbReference type="SAM" id="MobiDB-lite"/>
    </source>
</evidence>
<organism evidence="2">
    <name type="scientific">uncultured Thermomicrobiales bacterium</name>
    <dbReference type="NCBI Taxonomy" id="1645740"/>
    <lineage>
        <taxon>Bacteria</taxon>
        <taxon>Pseudomonadati</taxon>
        <taxon>Thermomicrobiota</taxon>
        <taxon>Thermomicrobia</taxon>
        <taxon>Thermomicrobiales</taxon>
        <taxon>environmental samples</taxon>
    </lineage>
</organism>
<feature type="compositionally biased region" description="Basic residues" evidence="1">
    <location>
        <begin position="89"/>
        <end position="103"/>
    </location>
</feature>
<protein>
    <submittedName>
        <fullName evidence="2">Fe-S protein, homolog of lactate dehydrogenase SO1521</fullName>
    </submittedName>
</protein>
<proteinExistence type="predicted"/>
<name>A0A6J4UGB6_9BACT</name>
<gene>
    <name evidence="2" type="ORF">AVDCRST_MAG49-1698</name>
</gene>
<feature type="compositionally biased region" description="Basic and acidic residues" evidence="1">
    <location>
        <begin position="15"/>
        <end position="24"/>
    </location>
</feature>
<feature type="non-terminal residue" evidence="2">
    <location>
        <position position="1"/>
    </location>
</feature>
<feature type="compositionally biased region" description="Low complexity" evidence="1">
    <location>
        <begin position="238"/>
        <end position="250"/>
    </location>
</feature>